<protein>
    <recommendedName>
        <fullName evidence="3">SUI1 domain-containing protein</fullName>
    </recommendedName>
</protein>
<dbReference type="InterPro" id="IPR050318">
    <property type="entry name" value="DENR/SUI1_TIF"/>
</dbReference>
<name>A0AAD9IJG4_PROWI</name>
<dbReference type="GO" id="GO:0002188">
    <property type="term" value="P:translation reinitiation"/>
    <property type="evidence" value="ECO:0007669"/>
    <property type="project" value="TreeGrafter"/>
</dbReference>
<dbReference type="InterPro" id="IPR036877">
    <property type="entry name" value="SUI1_dom_sf"/>
</dbReference>
<evidence type="ECO:0000313" key="5">
    <source>
        <dbReference type="Proteomes" id="UP001255856"/>
    </source>
</evidence>
<gene>
    <name evidence="4" type="ORF">QBZ16_004821</name>
</gene>
<dbReference type="InterPro" id="IPR046447">
    <property type="entry name" value="DENR_C"/>
</dbReference>
<feature type="domain" description="SUI1" evidence="3">
    <location>
        <begin position="85"/>
        <end position="156"/>
    </location>
</feature>
<evidence type="ECO:0000259" key="3">
    <source>
        <dbReference type="PROSITE" id="PS50296"/>
    </source>
</evidence>
<evidence type="ECO:0000256" key="2">
    <source>
        <dbReference type="SAM" id="MobiDB-lite"/>
    </source>
</evidence>
<comment type="caution">
    <text evidence="4">The sequence shown here is derived from an EMBL/GenBank/DDBJ whole genome shotgun (WGS) entry which is preliminary data.</text>
</comment>
<dbReference type="CDD" id="cd11607">
    <property type="entry name" value="DENR_C"/>
    <property type="match status" value="1"/>
</dbReference>
<reference evidence="4" key="1">
    <citation type="submission" date="2021-01" db="EMBL/GenBank/DDBJ databases">
        <authorList>
            <person name="Eckstrom K.M.E."/>
        </authorList>
    </citation>
    <scope>NUCLEOTIDE SEQUENCE</scope>
    <source>
        <strain evidence="4">UVCC 0001</strain>
    </source>
</reference>
<dbReference type="PANTHER" id="PTHR12789">
    <property type="entry name" value="DENSITY-REGULATED PROTEIN HOMOLOG"/>
    <property type="match status" value="1"/>
</dbReference>
<organism evidence="4 5">
    <name type="scientific">Prototheca wickerhamii</name>
    <dbReference type="NCBI Taxonomy" id="3111"/>
    <lineage>
        <taxon>Eukaryota</taxon>
        <taxon>Viridiplantae</taxon>
        <taxon>Chlorophyta</taxon>
        <taxon>core chlorophytes</taxon>
        <taxon>Trebouxiophyceae</taxon>
        <taxon>Chlorellales</taxon>
        <taxon>Chlorellaceae</taxon>
        <taxon>Prototheca</taxon>
    </lineage>
</organism>
<comment type="similarity">
    <text evidence="1">Belongs to the DENR family.</text>
</comment>
<keyword evidence="5" id="KW-1185">Reference proteome</keyword>
<feature type="region of interest" description="Disordered" evidence="2">
    <location>
        <begin position="52"/>
        <end position="89"/>
    </location>
</feature>
<sequence>MVDGDGPSTSGPVAPREVKYCVPPEFNDYLPKDSDEHKKLKMAQEAAAEAGIEGLSLESLPTQELPPKQMPGNKGKKKKSSKSEVVLERNTRNKKKCVTTISGLDQFGVKLSEASKLFGKKFASGASIVKNAEGKEQIDVQGDCLDPAVELILKQFKTIKKSNIAMIEGKKKVPYFDDEDDDEDES</sequence>
<evidence type="ECO:0000313" key="4">
    <source>
        <dbReference type="EMBL" id="KAK2077187.1"/>
    </source>
</evidence>
<dbReference type="GO" id="GO:0001731">
    <property type="term" value="P:formation of translation preinitiation complex"/>
    <property type="evidence" value="ECO:0007669"/>
    <property type="project" value="TreeGrafter"/>
</dbReference>
<dbReference type="AlphaFoldDB" id="A0AAD9IJG4"/>
<dbReference type="Proteomes" id="UP001255856">
    <property type="component" value="Unassembled WGS sequence"/>
</dbReference>
<dbReference type="EMBL" id="JASFZW010000007">
    <property type="protein sequence ID" value="KAK2077187.1"/>
    <property type="molecule type" value="Genomic_DNA"/>
</dbReference>
<evidence type="ECO:0000256" key="1">
    <source>
        <dbReference type="ARBA" id="ARBA00007514"/>
    </source>
</evidence>
<accession>A0AAD9IJG4</accession>
<dbReference type="GO" id="GO:0003743">
    <property type="term" value="F:translation initiation factor activity"/>
    <property type="evidence" value="ECO:0007669"/>
    <property type="project" value="InterPro"/>
</dbReference>
<dbReference type="PROSITE" id="PS50296">
    <property type="entry name" value="SUI1"/>
    <property type="match status" value="1"/>
</dbReference>
<dbReference type="Gene3D" id="3.30.780.10">
    <property type="entry name" value="SUI1-like domain"/>
    <property type="match status" value="1"/>
</dbReference>
<proteinExistence type="inferred from homology"/>
<dbReference type="Pfam" id="PF01253">
    <property type="entry name" value="SUI1"/>
    <property type="match status" value="1"/>
</dbReference>
<dbReference type="GO" id="GO:0003729">
    <property type="term" value="F:mRNA binding"/>
    <property type="evidence" value="ECO:0007669"/>
    <property type="project" value="TreeGrafter"/>
</dbReference>
<dbReference type="SUPFAM" id="SSF55159">
    <property type="entry name" value="eIF1-like"/>
    <property type="match status" value="1"/>
</dbReference>
<dbReference type="InterPro" id="IPR001950">
    <property type="entry name" value="SUI1"/>
</dbReference>
<dbReference type="PANTHER" id="PTHR12789:SF0">
    <property type="entry name" value="DENSITY-REGULATED PROTEIN"/>
    <property type="match status" value="1"/>
</dbReference>